<dbReference type="InterPro" id="IPR014593">
    <property type="entry name" value="UCP034961_SH3_2"/>
</dbReference>
<dbReference type="Gene3D" id="2.30.30.40">
    <property type="entry name" value="SH3 Domains"/>
    <property type="match status" value="2"/>
</dbReference>
<dbReference type="Pfam" id="PF07653">
    <property type="entry name" value="SH3_2"/>
    <property type="match status" value="2"/>
</dbReference>
<evidence type="ECO:0000256" key="1">
    <source>
        <dbReference type="ARBA" id="ARBA00022443"/>
    </source>
</evidence>
<feature type="domain" description="SH3" evidence="2">
    <location>
        <begin position="1"/>
        <end position="62"/>
    </location>
</feature>
<evidence type="ECO:0000313" key="4">
    <source>
        <dbReference type="Proteomes" id="UP000320582"/>
    </source>
</evidence>
<dbReference type="InterPro" id="IPR036028">
    <property type="entry name" value="SH3-like_dom_sf"/>
</dbReference>
<dbReference type="OrthoDB" id="1030757at2"/>
<dbReference type="PROSITE" id="PS50002">
    <property type="entry name" value="SH3"/>
    <property type="match status" value="1"/>
</dbReference>
<dbReference type="Proteomes" id="UP000320582">
    <property type="component" value="Unassembled WGS sequence"/>
</dbReference>
<evidence type="ECO:0000313" key="3">
    <source>
        <dbReference type="EMBL" id="TQM90065.1"/>
    </source>
</evidence>
<proteinExistence type="predicted"/>
<protein>
    <submittedName>
        <fullName evidence="3">Variant SH3 domain-containing protein</fullName>
    </submittedName>
</protein>
<gene>
    <name evidence="3" type="ORF">BD293_3982</name>
</gene>
<name>A0A543K4T8_9RHOB</name>
<reference evidence="3 4" key="1">
    <citation type="submission" date="2019-06" db="EMBL/GenBank/DDBJ databases">
        <title>Genomic Encyclopedia of Archaeal and Bacterial Type Strains, Phase II (KMG-II): from individual species to whole genera.</title>
        <authorList>
            <person name="Goeker M."/>
        </authorList>
    </citation>
    <scope>NUCLEOTIDE SEQUENCE [LARGE SCALE GENOMIC DNA]</scope>
    <source>
        <strain evidence="3 4">DSM 18423</strain>
    </source>
</reference>
<dbReference type="RefSeq" id="WP_142085134.1">
    <property type="nucleotide sequence ID" value="NZ_VFPT01000003.1"/>
</dbReference>
<dbReference type="AlphaFoldDB" id="A0A543K4T8"/>
<comment type="caution">
    <text evidence="3">The sequence shown here is derived from an EMBL/GenBank/DDBJ whole genome shotgun (WGS) entry which is preliminary data.</text>
</comment>
<dbReference type="InterPro" id="IPR001452">
    <property type="entry name" value="SH3_domain"/>
</dbReference>
<sequence length="115" mass="12642">MKFKVTEDWTATYVDPIVLQAGDVLYLTGRKENWDGYIWLWAKSAGGLEGWIPDTIVRKANDGCAAAEDYNAAELTCQVGEIVTGEKETHGWVFCRSADGSAGWVPLKNLVSSVE</sequence>
<dbReference type="EMBL" id="VFPT01000003">
    <property type="protein sequence ID" value="TQM90065.1"/>
    <property type="molecule type" value="Genomic_DNA"/>
</dbReference>
<evidence type="ECO:0000259" key="2">
    <source>
        <dbReference type="PROSITE" id="PS50002"/>
    </source>
</evidence>
<dbReference type="SUPFAM" id="SSF50044">
    <property type="entry name" value="SH3-domain"/>
    <property type="match status" value="2"/>
</dbReference>
<keyword evidence="1" id="KW-0728">SH3 domain</keyword>
<keyword evidence="4" id="KW-1185">Reference proteome</keyword>
<accession>A0A543K4T8</accession>
<dbReference type="PIRSF" id="PIRSF034961">
    <property type="entry name" value="UCP034961_SH3_2"/>
    <property type="match status" value="1"/>
</dbReference>
<dbReference type="SMART" id="SM00326">
    <property type="entry name" value="SH3"/>
    <property type="match status" value="2"/>
</dbReference>
<organism evidence="3 4">
    <name type="scientific">Roseinatronobacter monicus</name>
    <dbReference type="NCBI Taxonomy" id="393481"/>
    <lineage>
        <taxon>Bacteria</taxon>
        <taxon>Pseudomonadati</taxon>
        <taxon>Pseudomonadota</taxon>
        <taxon>Alphaproteobacteria</taxon>
        <taxon>Rhodobacterales</taxon>
        <taxon>Paracoccaceae</taxon>
        <taxon>Roseinatronobacter</taxon>
    </lineage>
</organism>